<keyword evidence="1" id="KW-0805">Transcription regulation</keyword>
<dbReference type="SUPFAM" id="SSF46894">
    <property type="entry name" value="C-terminal effector domain of the bipartite response regulators"/>
    <property type="match status" value="1"/>
</dbReference>
<dbReference type="Proteomes" id="UP000006334">
    <property type="component" value="Unassembled WGS sequence"/>
</dbReference>
<keyword evidence="2" id="KW-0238">DNA-binding</keyword>
<evidence type="ECO:0000259" key="4">
    <source>
        <dbReference type="PROSITE" id="PS50043"/>
    </source>
</evidence>
<dbReference type="InterPro" id="IPR036388">
    <property type="entry name" value="WH-like_DNA-bd_sf"/>
</dbReference>
<gene>
    <name evidence="5" type="ORF">GLIP_1824</name>
</gene>
<evidence type="ECO:0000256" key="3">
    <source>
        <dbReference type="ARBA" id="ARBA00023163"/>
    </source>
</evidence>
<dbReference type="PANTHER" id="PTHR43214:SF38">
    <property type="entry name" value="NITRATE_NITRITE RESPONSE REGULATOR PROTEIN NARL"/>
    <property type="match status" value="1"/>
</dbReference>
<dbReference type="PRINTS" id="PR00038">
    <property type="entry name" value="HTHLUXR"/>
</dbReference>
<dbReference type="STRING" id="1127673.GLIP_1824"/>
<dbReference type="SMART" id="SM00421">
    <property type="entry name" value="HTH_LUXR"/>
    <property type="match status" value="1"/>
</dbReference>
<evidence type="ECO:0000256" key="1">
    <source>
        <dbReference type="ARBA" id="ARBA00023015"/>
    </source>
</evidence>
<dbReference type="InterPro" id="IPR039420">
    <property type="entry name" value="WalR-like"/>
</dbReference>
<evidence type="ECO:0000313" key="6">
    <source>
        <dbReference type="Proteomes" id="UP000006334"/>
    </source>
</evidence>
<dbReference type="Gene3D" id="1.10.10.10">
    <property type="entry name" value="Winged helix-like DNA-binding domain superfamily/Winged helix DNA-binding domain"/>
    <property type="match status" value="1"/>
</dbReference>
<dbReference type="PROSITE" id="PS50043">
    <property type="entry name" value="HTH_LUXR_2"/>
    <property type="match status" value="1"/>
</dbReference>
<dbReference type="PANTHER" id="PTHR43214">
    <property type="entry name" value="TWO-COMPONENT RESPONSE REGULATOR"/>
    <property type="match status" value="1"/>
</dbReference>
<organism evidence="5 6">
    <name type="scientific">Aliiglaciecola lipolytica E3</name>
    <dbReference type="NCBI Taxonomy" id="1127673"/>
    <lineage>
        <taxon>Bacteria</taxon>
        <taxon>Pseudomonadati</taxon>
        <taxon>Pseudomonadota</taxon>
        <taxon>Gammaproteobacteria</taxon>
        <taxon>Alteromonadales</taxon>
        <taxon>Alteromonadaceae</taxon>
        <taxon>Aliiglaciecola</taxon>
    </lineage>
</organism>
<dbReference type="GO" id="GO:0003677">
    <property type="term" value="F:DNA binding"/>
    <property type="evidence" value="ECO:0007669"/>
    <property type="project" value="UniProtKB-KW"/>
</dbReference>
<evidence type="ECO:0000313" key="5">
    <source>
        <dbReference type="EMBL" id="GAC14453.1"/>
    </source>
</evidence>
<dbReference type="OrthoDB" id="561214at2"/>
<dbReference type="CDD" id="cd06170">
    <property type="entry name" value="LuxR_C_like"/>
    <property type="match status" value="1"/>
</dbReference>
<reference evidence="5 6" key="1">
    <citation type="journal article" date="2017" name="Antonie Van Leeuwenhoek">
        <title>Rhizobium rhizosphaerae sp. nov., a novel species isolated from rice rhizosphere.</title>
        <authorList>
            <person name="Zhao J.J."/>
            <person name="Zhang J."/>
            <person name="Zhang R.J."/>
            <person name="Zhang C.W."/>
            <person name="Yin H.Q."/>
            <person name="Zhang X.X."/>
        </authorList>
    </citation>
    <scope>NUCLEOTIDE SEQUENCE [LARGE SCALE GENOMIC DNA]</scope>
    <source>
        <strain evidence="5 6">E3</strain>
    </source>
</reference>
<dbReference type="RefSeq" id="WP_008844269.1">
    <property type="nucleotide sequence ID" value="NZ_BAEN01000037.1"/>
</dbReference>
<accession>K6YCU7</accession>
<comment type="caution">
    <text evidence="5">The sequence shown here is derived from an EMBL/GenBank/DDBJ whole genome shotgun (WGS) entry which is preliminary data.</text>
</comment>
<dbReference type="FunFam" id="1.10.10.10:FF:000153">
    <property type="entry name" value="LuxR family transcriptional regulator"/>
    <property type="match status" value="1"/>
</dbReference>
<proteinExistence type="predicted"/>
<keyword evidence="3" id="KW-0804">Transcription</keyword>
<dbReference type="GO" id="GO:0006355">
    <property type="term" value="P:regulation of DNA-templated transcription"/>
    <property type="evidence" value="ECO:0007669"/>
    <property type="project" value="InterPro"/>
</dbReference>
<dbReference type="InterPro" id="IPR000792">
    <property type="entry name" value="Tscrpt_reg_LuxR_C"/>
</dbReference>
<dbReference type="AlphaFoldDB" id="K6YCU7"/>
<dbReference type="Gene3D" id="3.40.50.2300">
    <property type="match status" value="1"/>
</dbReference>
<dbReference type="Pfam" id="PF00196">
    <property type="entry name" value="GerE"/>
    <property type="match status" value="1"/>
</dbReference>
<keyword evidence="6" id="KW-1185">Reference proteome</keyword>
<dbReference type="InterPro" id="IPR016032">
    <property type="entry name" value="Sig_transdc_resp-reg_C-effctor"/>
</dbReference>
<dbReference type="EMBL" id="BAEN01000037">
    <property type="protein sequence ID" value="GAC14453.1"/>
    <property type="molecule type" value="Genomic_DNA"/>
</dbReference>
<dbReference type="eggNOG" id="COG2197">
    <property type="taxonomic scope" value="Bacteria"/>
</dbReference>
<evidence type="ECO:0000256" key="2">
    <source>
        <dbReference type="ARBA" id="ARBA00023125"/>
    </source>
</evidence>
<name>K6YCU7_9ALTE</name>
<dbReference type="PROSITE" id="PS00622">
    <property type="entry name" value="HTH_LUXR_1"/>
    <property type="match status" value="1"/>
</dbReference>
<sequence length="226" mass="25990">MQGNRAFVISPQKDEITKKRHSKLNHFLDLVDACGFDLQVGNFCPKSDYIASFDVIFVDCKSIDKNAIPQVPVLKYKNLIKIIFFNASTNLDFEIAAIKQGIAGIFYADDKLEIVLKGIKAIKQDKKWFKRNALELLVNELLNESNFTNDILDRSQSRFWQQSLTKREQTIVKYIGQGAQNQEIADQLHISVNTVKTHIYSIFRKTNCRNRVELITWSRQAVETAC</sequence>
<protein>
    <recommendedName>
        <fullName evidence="4">HTH luxR-type domain-containing protein</fullName>
    </recommendedName>
</protein>
<feature type="domain" description="HTH luxR-type" evidence="4">
    <location>
        <begin position="157"/>
        <end position="222"/>
    </location>
</feature>